<organism evidence="9 10">
    <name type="scientific">Pseudohalocynthiibacter aestuariivivens</name>
    <dbReference type="NCBI Taxonomy" id="1591409"/>
    <lineage>
        <taxon>Bacteria</taxon>
        <taxon>Pseudomonadati</taxon>
        <taxon>Pseudomonadota</taxon>
        <taxon>Alphaproteobacteria</taxon>
        <taxon>Rhodobacterales</taxon>
        <taxon>Paracoccaceae</taxon>
        <taxon>Pseudohalocynthiibacter</taxon>
    </lineage>
</organism>
<feature type="transmembrane region" description="Helical" evidence="8">
    <location>
        <begin position="237"/>
        <end position="254"/>
    </location>
</feature>
<dbReference type="InterPro" id="IPR002781">
    <property type="entry name" value="TM_pro_TauE-like"/>
</dbReference>
<dbReference type="InterPro" id="IPR052017">
    <property type="entry name" value="TSUP"/>
</dbReference>
<feature type="transmembrane region" description="Helical" evidence="8">
    <location>
        <begin position="81"/>
        <end position="101"/>
    </location>
</feature>
<protein>
    <recommendedName>
        <fullName evidence="8">Probable membrane transporter protein</fullName>
    </recommendedName>
</protein>
<feature type="transmembrane region" description="Helical" evidence="8">
    <location>
        <begin position="38"/>
        <end position="61"/>
    </location>
</feature>
<feature type="transmembrane region" description="Helical" evidence="8">
    <location>
        <begin position="181"/>
        <end position="199"/>
    </location>
</feature>
<keyword evidence="6 8" id="KW-1133">Transmembrane helix</keyword>
<name>A0ABV5JH84_9RHOB</name>
<evidence type="ECO:0000313" key="10">
    <source>
        <dbReference type="Proteomes" id="UP001589683"/>
    </source>
</evidence>
<evidence type="ECO:0000313" key="9">
    <source>
        <dbReference type="EMBL" id="MFB9232821.1"/>
    </source>
</evidence>
<evidence type="ECO:0000256" key="7">
    <source>
        <dbReference type="ARBA" id="ARBA00023136"/>
    </source>
</evidence>
<dbReference type="RefSeq" id="WP_246531553.1">
    <property type="nucleotide sequence ID" value="NZ_JAGFNU010000001.1"/>
</dbReference>
<gene>
    <name evidence="9" type="ORF">ACFFUT_13600</name>
</gene>
<keyword evidence="5 8" id="KW-0812">Transmembrane</keyword>
<comment type="similarity">
    <text evidence="2 8">Belongs to the 4-toluene sulfonate uptake permease (TSUP) (TC 2.A.102) family.</text>
</comment>
<comment type="caution">
    <text evidence="9">The sequence shown here is derived from an EMBL/GenBank/DDBJ whole genome shotgun (WGS) entry which is preliminary data.</text>
</comment>
<proteinExistence type="inferred from homology"/>
<comment type="subcellular location">
    <subcellularLocation>
        <location evidence="1 8">Cell membrane</location>
        <topology evidence="1 8">Multi-pass membrane protein</topology>
    </subcellularLocation>
</comment>
<evidence type="ECO:0000256" key="1">
    <source>
        <dbReference type="ARBA" id="ARBA00004651"/>
    </source>
</evidence>
<keyword evidence="7 8" id="KW-0472">Membrane</keyword>
<evidence type="ECO:0000256" key="5">
    <source>
        <dbReference type="ARBA" id="ARBA00022692"/>
    </source>
</evidence>
<feature type="transmembrane region" description="Helical" evidence="8">
    <location>
        <begin position="205"/>
        <end position="225"/>
    </location>
</feature>
<feature type="transmembrane region" description="Helical" evidence="8">
    <location>
        <begin position="107"/>
        <end position="129"/>
    </location>
</feature>
<dbReference type="EMBL" id="JBHMEA010000044">
    <property type="protein sequence ID" value="MFB9232821.1"/>
    <property type="molecule type" value="Genomic_DNA"/>
</dbReference>
<evidence type="ECO:0000256" key="2">
    <source>
        <dbReference type="ARBA" id="ARBA00009142"/>
    </source>
</evidence>
<keyword evidence="4 8" id="KW-1003">Cell membrane</keyword>
<reference evidence="9 10" key="1">
    <citation type="submission" date="2024-09" db="EMBL/GenBank/DDBJ databases">
        <authorList>
            <person name="Sun Q."/>
            <person name="Mori K."/>
        </authorList>
    </citation>
    <scope>NUCLEOTIDE SEQUENCE [LARGE SCALE GENOMIC DNA]</scope>
    <source>
        <strain evidence="9 10">CECT 8726</strain>
    </source>
</reference>
<dbReference type="PANTHER" id="PTHR30269">
    <property type="entry name" value="TRANSMEMBRANE PROTEIN YFCA"/>
    <property type="match status" value="1"/>
</dbReference>
<keyword evidence="10" id="KW-1185">Reference proteome</keyword>
<evidence type="ECO:0000256" key="3">
    <source>
        <dbReference type="ARBA" id="ARBA00022448"/>
    </source>
</evidence>
<dbReference type="PANTHER" id="PTHR30269:SF32">
    <property type="entry name" value="MEMBRANE TRANSPORTER PROTEIN-RELATED"/>
    <property type="match status" value="1"/>
</dbReference>
<accession>A0ABV5JH84</accession>
<dbReference type="Pfam" id="PF01925">
    <property type="entry name" value="TauE"/>
    <property type="match status" value="1"/>
</dbReference>
<dbReference type="Proteomes" id="UP001589683">
    <property type="component" value="Unassembled WGS sequence"/>
</dbReference>
<evidence type="ECO:0000256" key="8">
    <source>
        <dbReference type="RuleBase" id="RU363041"/>
    </source>
</evidence>
<sequence length="256" mass="27671">MGQLFAELSWLTIGMAAGVTFAAAFVKGAVGFGMPTIMISGIGSFLSVEAALAILIVPTVLTNAAQALREGWRAAWESIILYRKFLLVGFVFLVLSAQLVLFLSSQVLFLLIGIPISLFAFSQLIGWRLHLRPDQRDRAEPIVGAVAGFVGGLSGVWGPPTVAYLTAIDAPKREQVRVQGVIYGLGAIALMLAHIRTGIVSVETVPLSTTMLIPAFIGLWFGFQVQDRLDQEKFRRATLFVLVIAGLNLIRRGIMS</sequence>
<evidence type="ECO:0000256" key="6">
    <source>
        <dbReference type="ARBA" id="ARBA00022989"/>
    </source>
</evidence>
<evidence type="ECO:0000256" key="4">
    <source>
        <dbReference type="ARBA" id="ARBA00022475"/>
    </source>
</evidence>
<keyword evidence="3" id="KW-0813">Transport</keyword>